<dbReference type="PANTHER" id="PTHR43194:SF5">
    <property type="entry name" value="PIMELOYL-[ACYL-CARRIER PROTEIN] METHYL ESTER ESTERASE"/>
    <property type="match status" value="1"/>
</dbReference>
<dbReference type="PANTHER" id="PTHR43194">
    <property type="entry name" value="HYDROLASE ALPHA/BETA FOLD FAMILY"/>
    <property type="match status" value="1"/>
</dbReference>
<dbReference type="InterPro" id="IPR000073">
    <property type="entry name" value="AB_hydrolase_1"/>
</dbReference>
<keyword evidence="1" id="KW-0472">Membrane</keyword>
<sequence>MASSLVGGRPMETQSTRQVTLLQNIVPKQCYSFSEQCSETEEIVVTFVRQSLRVLRTTAIHVTAVLALVVVFLAVVVLTGGAGRGWAAWTVTAMIGTATAGLLAARDRRRVAVHMLIQTGLACALTASACVPTVSTSWQYRPDLPGVSSERWTLATGSRVAVYHYAPPAGVAHHGIPLLYLNGGPVRSIALIDHAFLRQLADDGFDVYAYEQAGGGRSDPLPMPDYTIDRSVRDLMAVLEHVPGRRADVIGFSSGAVILTRALADAASTVFIHRAVIVEPGPMDGPTEHLAGWIGSATAAGIAPPPGGPRSVSMPRYAVAFGLQRLGLLSPQDQMVGQAEAVNAFRAADLGSDTANSYCAKDAHRIPVEDSAANFSFNPAASLRIQETITHSPSIAPQLRASKVPAMLVIAQCSHQLRQWATAVLASDPAIARTQYITGVGHHIWNGLDDNNDRAASVITAFLDNKPAPLPNYPTAADIPTFLGEHR</sequence>
<name>A0ABS6B1I7_9NOCA</name>
<comment type="caution">
    <text evidence="3">The sequence shown here is derived from an EMBL/GenBank/DDBJ whole genome shotgun (WGS) entry which is preliminary data.</text>
</comment>
<dbReference type="Proteomes" id="UP000733379">
    <property type="component" value="Unassembled WGS sequence"/>
</dbReference>
<evidence type="ECO:0000313" key="4">
    <source>
        <dbReference type="Proteomes" id="UP000733379"/>
    </source>
</evidence>
<protein>
    <submittedName>
        <fullName evidence="3">Alpha/beta hydrolase</fullName>
    </submittedName>
</protein>
<dbReference type="RefSeq" id="WP_215918561.1">
    <property type="nucleotide sequence ID" value="NZ_JAHKNI010000006.1"/>
</dbReference>
<dbReference type="GO" id="GO:0016787">
    <property type="term" value="F:hydrolase activity"/>
    <property type="evidence" value="ECO:0007669"/>
    <property type="project" value="UniProtKB-KW"/>
</dbReference>
<keyword evidence="1" id="KW-0812">Transmembrane</keyword>
<reference evidence="3 4" key="1">
    <citation type="submission" date="2021-06" db="EMBL/GenBank/DDBJ databases">
        <title>Actinomycetes sequencing.</title>
        <authorList>
            <person name="Shan Q."/>
        </authorList>
    </citation>
    <scope>NUCLEOTIDE SEQUENCE [LARGE SCALE GENOMIC DNA]</scope>
    <source>
        <strain evidence="3 4">NEAU-G5</strain>
    </source>
</reference>
<dbReference type="EMBL" id="JAHKNI010000006">
    <property type="protein sequence ID" value="MBU3063645.1"/>
    <property type="molecule type" value="Genomic_DNA"/>
</dbReference>
<feature type="transmembrane region" description="Helical" evidence="1">
    <location>
        <begin position="86"/>
        <end position="105"/>
    </location>
</feature>
<keyword evidence="3" id="KW-0378">Hydrolase</keyword>
<evidence type="ECO:0000256" key="1">
    <source>
        <dbReference type="SAM" id="Phobius"/>
    </source>
</evidence>
<proteinExistence type="predicted"/>
<dbReference type="InterPro" id="IPR050228">
    <property type="entry name" value="Carboxylesterase_BioH"/>
</dbReference>
<evidence type="ECO:0000313" key="3">
    <source>
        <dbReference type="EMBL" id="MBU3063645.1"/>
    </source>
</evidence>
<dbReference type="Gene3D" id="3.40.50.1820">
    <property type="entry name" value="alpha/beta hydrolase"/>
    <property type="match status" value="1"/>
</dbReference>
<keyword evidence="1" id="KW-1133">Transmembrane helix</keyword>
<gene>
    <name evidence="3" type="ORF">KO481_19185</name>
</gene>
<feature type="domain" description="AB hydrolase-1" evidence="2">
    <location>
        <begin position="177"/>
        <end position="283"/>
    </location>
</feature>
<dbReference type="Pfam" id="PF00561">
    <property type="entry name" value="Abhydrolase_1"/>
    <property type="match status" value="1"/>
</dbReference>
<dbReference type="SUPFAM" id="SSF53474">
    <property type="entry name" value="alpha/beta-Hydrolases"/>
    <property type="match status" value="1"/>
</dbReference>
<accession>A0ABS6B1I7</accession>
<evidence type="ECO:0000259" key="2">
    <source>
        <dbReference type="Pfam" id="PF00561"/>
    </source>
</evidence>
<feature type="transmembrane region" description="Helical" evidence="1">
    <location>
        <begin position="59"/>
        <end position="80"/>
    </location>
</feature>
<organism evidence="3 4">
    <name type="scientific">Nocardia albiluteola</name>
    <dbReference type="NCBI Taxonomy" id="2842303"/>
    <lineage>
        <taxon>Bacteria</taxon>
        <taxon>Bacillati</taxon>
        <taxon>Actinomycetota</taxon>
        <taxon>Actinomycetes</taxon>
        <taxon>Mycobacteriales</taxon>
        <taxon>Nocardiaceae</taxon>
        <taxon>Nocardia</taxon>
    </lineage>
</organism>
<keyword evidence="4" id="KW-1185">Reference proteome</keyword>
<dbReference type="InterPro" id="IPR029058">
    <property type="entry name" value="AB_hydrolase_fold"/>
</dbReference>